<dbReference type="GO" id="GO:0006352">
    <property type="term" value="P:DNA-templated transcription initiation"/>
    <property type="evidence" value="ECO:0007669"/>
    <property type="project" value="InterPro"/>
</dbReference>
<dbReference type="GO" id="GO:0016987">
    <property type="term" value="F:sigma factor activity"/>
    <property type="evidence" value="ECO:0007669"/>
    <property type="project" value="UniProtKB-KW"/>
</dbReference>
<comment type="similarity">
    <text evidence="1">Belongs to the sigma-70 factor family. ECF subfamily.</text>
</comment>
<dbReference type="InterPro" id="IPR013325">
    <property type="entry name" value="RNA_pol_sigma_r2"/>
</dbReference>
<keyword evidence="4" id="KW-0804">Transcription</keyword>
<accession>A0A5D4GXP8</accession>
<evidence type="ECO:0000256" key="1">
    <source>
        <dbReference type="ARBA" id="ARBA00010641"/>
    </source>
</evidence>
<keyword evidence="3" id="KW-0731">Sigma factor</keyword>
<dbReference type="PANTHER" id="PTHR43133:SF46">
    <property type="entry name" value="RNA POLYMERASE SIGMA-70 FACTOR ECF SUBFAMILY"/>
    <property type="match status" value="1"/>
</dbReference>
<evidence type="ECO:0000313" key="8">
    <source>
        <dbReference type="Proteomes" id="UP000322362"/>
    </source>
</evidence>
<feature type="domain" description="RNA polymerase sigma factor 70 region 4 type 2" evidence="6">
    <location>
        <begin position="124"/>
        <end position="174"/>
    </location>
</feature>
<evidence type="ECO:0000259" key="5">
    <source>
        <dbReference type="Pfam" id="PF04542"/>
    </source>
</evidence>
<dbReference type="InterPro" id="IPR014327">
    <property type="entry name" value="RNA_pol_sigma70_bacteroid"/>
</dbReference>
<evidence type="ECO:0000313" key="7">
    <source>
        <dbReference type="EMBL" id="TYR33641.1"/>
    </source>
</evidence>
<dbReference type="Pfam" id="PF04542">
    <property type="entry name" value="Sigma70_r2"/>
    <property type="match status" value="1"/>
</dbReference>
<dbReference type="NCBIfam" id="TIGR02937">
    <property type="entry name" value="sigma70-ECF"/>
    <property type="match status" value="1"/>
</dbReference>
<dbReference type="InterPro" id="IPR013249">
    <property type="entry name" value="RNA_pol_sigma70_r4_t2"/>
</dbReference>
<dbReference type="SUPFAM" id="SSF88946">
    <property type="entry name" value="Sigma2 domain of RNA polymerase sigma factors"/>
    <property type="match status" value="1"/>
</dbReference>
<dbReference type="InterPro" id="IPR036388">
    <property type="entry name" value="WH-like_DNA-bd_sf"/>
</dbReference>
<keyword evidence="8" id="KW-1185">Reference proteome</keyword>
<dbReference type="SUPFAM" id="SSF88659">
    <property type="entry name" value="Sigma3 and sigma4 domains of RNA polymerase sigma factors"/>
    <property type="match status" value="1"/>
</dbReference>
<dbReference type="Pfam" id="PF08281">
    <property type="entry name" value="Sigma70_r4_2"/>
    <property type="match status" value="1"/>
</dbReference>
<evidence type="ECO:0000256" key="3">
    <source>
        <dbReference type="ARBA" id="ARBA00023082"/>
    </source>
</evidence>
<dbReference type="PANTHER" id="PTHR43133">
    <property type="entry name" value="RNA POLYMERASE ECF-TYPE SIGMA FACTO"/>
    <property type="match status" value="1"/>
</dbReference>
<gene>
    <name evidence="7" type="ORF">FXV77_17400</name>
</gene>
<evidence type="ECO:0000256" key="2">
    <source>
        <dbReference type="ARBA" id="ARBA00023015"/>
    </source>
</evidence>
<dbReference type="EMBL" id="VTAV01000015">
    <property type="protein sequence ID" value="TYR33641.1"/>
    <property type="molecule type" value="Genomic_DNA"/>
</dbReference>
<dbReference type="InterPro" id="IPR039425">
    <property type="entry name" value="RNA_pol_sigma-70-like"/>
</dbReference>
<dbReference type="NCBIfam" id="TIGR02985">
    <property type="entry name" value="Sig70_bacteroi1"/>
    <property type="match status" value="1"/>
</dbReference>
<dbReference type="InterPro" id="IPR014284">
    <property type="entry name" value="RNA_pol_sigma-70_dom"/>
</dbReference>
<reference evidence="7 8" key="1">
    <citation type="submission" date="2019-08" db="EMBL/GenBank/DDBJ databases">
        <title>Phlebobacter frassis gen. nov. sp. nov., a new member of family Sphingobacteriaceae isolated from sand fly rearing media.</title>
        <authorList>
            <person name="Kakumanu M.L."/>
            <person name="Marayati B.F."/>
            <person name="Wada-Katsumata A."/>
            <person name="Wasserberg G."/>
            <person name="Schal C."/>
            <person name="Apperson C.S."/>
            <person name="Ponnusamy L."/>
        </authorList>
    </citation>
    <scope>NUCLEOTIDE SEQUENCE [LARGE SCALE GENOMIC DNA]</scope>
    <source>
        <strain evidence="7 8">SSI9</strain>
    </source>
</reference>
<dbReference type="Proteomes" id="UP000322362">
    <property type="component" value="Unassembled WGS sequence"/>
</dbReference>
<dbReference type="Gene3D" id="1.10.10.10">
    <property type="entry name" value="Winged helix-like DNA-binding domain superfamily/Winged helix DNA-binding domain"/>
    <property type="match status" value="1"/>
</dbReference>
<name>A0A5D4GXP8_9SPHI</name>
<protein>
    <submittedName>
        <fullName evidence="7">RNA polymerase sigma-70 factor</fullName>
    </submittedName>
</protein>
<dbReference type="GO" id="GO:0003677">
    <property type="term" value="F:DNA binding"/>
    <property type="evidence" value="ECO:0007669"/>
    <property type="project" value="InterPro"/>
</dbReference>
<proteinExistence type="inferred from homology"/>
<evidence type="ECO:0000256" key="4">
    <source>
        <dbReference type="ARBA" id="ARBA00023163"/>
    </source>
</evidence>
<sequence length="185" mass="21754">MNGYKTYTDTELLALCKAGDKLGFSEIYDRYWNPLYRHAYRLLKDKIAAQDVVQEVFVNLWDKIATLDLQGSLSSYLYAIVRNRILNLIQKEKLHGEYIHSFVQFMETSEAITDHRIREQMLKEKIEKEVAHLPAKMRHIFEMSRTQHLSYREIAEELDLSDKTVKKQVSNAIKILRLKLSGFIS</sequence>
<organism evidence="7 8">
    <name type="scientific">Sphingobacterium phlebotomi</name>
    <dbReference type="NCBI Taxonomy" id="2605433"/>
    <lineage>
        <taxon>Bacteria</taxon>
        <taxon>Pseudomonadati</taxon>
        <taxon>Bacteroidota</taxon>
        <taxon>Sphingobacteriia</taxon>
        <taxon>Sphingobacteriales</taxon>
        <taxon>Sphingobacteriaceae</taxon>
        <taxon>Sphingobacterium</taxon>
    </lineage>
</organism>
<comment type="caution">
    <text evidence="7">The sequence shown here is derived from an EMBL/GenBank/DDBJ whole genome shotgun (WGS) entry which is preliminary data.</text>
</comment>
<dbReference type="InterPro" id="IPR013324">
    <property type="entry name" value="RNA_pol_sigma_r3/r4-like"/>
</dbReference>
<dbReference type="AlphaFoldDB" id="A0A5D4GXP8"/>
<keyword evidence="2" id="KW-0805">Transcription regulation</keyword>
<dbReference type="InterPro" id="IPR007627">
    <property type="entry name" value="RNA_pol_sigma70_r2"/>
</dbReference>
<dbReference type="Gene3D" id="1.10.1740.10">
    <property type="match status" value="1"/>
</dbReference>
<dbReference type="RefSeq" id="WP_148920517.1">
    <property type="nucleotide sequence ID" value="NZ_VTAV01000015.1"/>
</dbReference>
<evidence type="ECO:0000259" key="6">
    <source>
        <dbReference type="Pfam" id="PF08281"/>
    </source>
</evidence>
<feature type="domain" description="RNA polymerase sigma-70 region 2" evidence="5">
    <location>
        <begin position="27"/>
        <end position="93"/>
    </location>
</feature>